<keyword evidence="2" id="KW-0175">Coiled coil</keyword>
<organism evidence="4">
    <name type="scientific">Neobodo designis</name>
    <name type="common">Flagellated protozoan</name>
    <name type="synonym">Bodo designis</name>
    <dbReference type="NCBI Taxonomy" id="312471"/>
    <lineage>
        <taxon>Eukaryota</taxon>
        <taxon>Discoba</taxon>
        <taxon>Euglenozoa</taxon>
        <taxon>Kinetoplastea</taxon>
        <taxon>Metakinetoplastina</taxon>
        <taxon>Neobodonida</taxon>
        <taxon>Neobodo</taxon>
    </lineage>
</organism>
<dbReference type="AlphaFoldDB" id="A0A7S1PZB2"/>
<protein>
    <recommendedName>
        <fullName evidence="5">Charged multivesicular body protein 5</fullName>
    </recommendedName>
</protein>
<dbReference type="InterPro" id="IPR005024">
    <property type="entry name" value="Snf7_fam"/>
</dbReference>
<name>A0A7S1PZB2_NEODS</name>
<accession>A0A7S1PZB2</accession>
<feature type="region of interest" description="Disordered" evidence="3">
    <location>
        <begin position="206"/>
        <end position="225"/>
    </location>
</feature>
<dbReference type="GO" id="GO:0032511">
    <property type="term" value="P:late endosome to vacuole transport via multivesicular body sorting pathway"/>
    <property type="evidence" value="ECO:0007669"/>
    <property type="project" value="TreeGrafter"/>
</dbReference>
<evidence type="ECO:0000256" key="3">
    <source>
        <dbReference type="SAM" id="MobiDB-lite"/>
    </source>
</evidence>
<evidence type="ECO:0000256" key="2">
    <source>
        <dbReference type="ARBA" id="ARBA00023054"/>
    </source>
</evidence>
<feature type="region of interest" description="Disordered" evidence="3">
    <location>
        <begin position="1"/>
        <end position="29"/>
    </location>
</feature>
<dbReference type="Gene3D" id="6.10.250.1710">
    <property type="match status" value="1"/>
</dbReference>
<evidence type="ECO:0000256" key="1">
    <source>
        <dbReference type="ARBA" id="ARBA00006190"/>
    </source>
</evidence>
<dbReference type="Pfam" id="PF03357">
    <property type="entry name" value="Snf7"/>
    <property type="match status" value="1"/>
</dbReference>
<reference evidence="4" key="1">
    <citation type="submission" date="2021-01" db="EMBL/GenBank/DDBJ databases">
        <authorList>
            <person name="Corre E."/>
            <person name="Pelletier E."/>
            <person name="Niang G."/>
            <person name="Scheremetjew M."/>
            <person name="Finn R."/>
            <person name="Kale V."/>
            <person name="Holt S."/>
            <person name="Cochrane G."/>
            <person name="Meng A."/>
            <person name="Brown T."/>
            <person name="Cohen L."/>
        </authorList>
    </citation>
    <scope>NUCLEOTIDE SEQUENCE</scope>
    <source>
        <strain evidence="4">CCAP 1951/1</strain>
    </source>
</reference>
<dbReference type="EMBL" id="HBGF01016043">
    <property type="protein sequence ID" value="CAD9107627.1"/>
    <property type="molecule type" value="Transcribed_RNA"/>
</dbReference>
<comment type="similarity">
    <text evidence="1">Belongs to the SNF7 family.</text>
</comment>
<proteinExistence type="inferred from homology"/>
<evidence type="ECO:0008006" key="5">
    <source>
        <dbReference type="Google" id="ProtNLM"/>
    </source>
</evidence>
<dbReference type="GO" id="GO:0005771">
    <property type="term" value="C:multivesicular body"/>
    <property type="evidence" value="ECO:0007669"/>
    <property type="project" value="TreeGrafter"/>
</dbReference>
<gene>
    <name evidence="4" type="ORF">NDES1114_LOCUS10532</name>
</gene>
<sequence length="225" mass="25891">MKRLFGQKKAAAPAPTMGDATTSLDKRGTQIDEKVKKLDEELMSLRTQMQKTRGPQHERLKQRAMQVLKQRKMYDSQRTQIYQQQYSMEQLQFTKEMMEDTKMQVQVMRDTSKEMSKTFKKFSVDEVERMQDDLADLYEQHQEIQEVMGRAYGVPDDVDEDDLAEELDALAFDMDKQKDASYLDEALATPATRLPDMAAPAVPAVPEAPQHTTVDPYAMEEQLGL</sequence>
<dbReference type="PANTHER" id="PTHR22761">
    <property type="entry name" value="CHARGED MULTIVESICULAR BODY PROTEIN"/>
    <property type="match status" value="1"/>
</dbReference>
<evidence type="ECO:0000313" key="4">
    <source>
        <dbReference type="EMBL" id="CAD9107627.1"/>
    </source>
</evidence>
<dbReference type="GO" id="GO:0006900">
    <property type="term" value="P:vesicle budding from membrane"/>
    <property type="evidence" value="ECO:0007669"/>
    <property type="project" value="TreeGrafter"/>
</dbReference>
<dbReference type="PANTHER" id="PTHR22761:SF12">
    <property type="entry name" value="CHARGED MULTIVESICULAR BODY PROTEIN 5"/>
    <property type="match status" value="1"/>
</dbReference>